<feature type="domain" description="HPt" evidence="1">
    <location>
        <begin position="42"/>
        <end position="127"/>
    </location>
</feature>
<accession>A0A916W235</accession>
<dbReference type="Proteomes" id="UP000648801">
    <property type="component" value="Unassembled WGS sequence"/>
</dbReference>
<keyword evidence="3" id="KW-1185">Reference proteome</keyword>
<comment type="caution">
    <text evidence="2">The sequence shown here is derived from an EMBL/GenBank/DDBJ whole genome shotgun (WGS) entry which is preliminary data.</text>
</comment>
<reference evidence="2" key="1">
    <citation type="journal article" date="2014" name="Int. J. Syst. Evol. Microbiol.">
        <title>Complete genome sequence of Corynebacterium casei LMG S-19264T (=DSM 44701T), isolated from a smear-ripened cheese.</title>
        <authorList>
            <consortium name="US DOE Joint Genome Institute (JGI-PGF)"/>
            <person name="Walter F."/>
            <person name="Albersmeier A."/>
            <person name="Kalinowski J."/>
            <person name="Ruckert C."/>
        </authorList>
    </citation>
    <scope>NUCLEOTIDE SEQUENCE</scope>
    <source>
        <strain evidence="2">CGMCC 1.15447</strain>
    </source>
</reference>
<dbReference type="Pfam" id="PF01627">
    <property type="entry name" value="Hpt"/>
    <property type="match status" value="1"/>
</dbReference>
<evidence type="ECO:0000313" key="3">
    <source>
        <dbReference type="Proteomes" id="UP000648801"/>
    </source>
</evidence>
<gene>
    <name evidence="2" type="ORF">GCM10011507_09200</name>
</gene>
<dbReference type="GO" id="GO:0000160">
    <property type="term" value="P:phosphorelay signal transduction system"/>
    <property type="evidence" value="ECO:0007669"/>
    <property type="project" value="InterPro"/>
</dbReference>
<dbReference type="SUPFAM" id="SSF47226">
    <property type="entry name" value="Histidine-containing phosphotransfer domain, HPT domain"/>
    <property type="match status" value="1"/>
</dbReference>
<name>A0A916W235_9BACT</name>
<evidence type="ECO:0000259" key="1">
    <source>
        <dbReference type="Pfam" id="PF01627"/>
    </source>
</evidence>
<evidence type="ECO:0000313" key="2">
    <source>
        <dbReference type="EMBL" id="GGA59839.1"/>
    </source>
</evidence>
<reference evidence="2" key="2">
    <citation type="submission" date="2020-09" db="EMBL/GenBank/DDBJ databases">
        <authorList>
            <person name="Sun Q."/>
            <person name="Zhou Y."/>
        </authorList>
    </citation>
    <scope>NUCLEOTIDE SEQUENCE</scope>
    <source>
        <strain evidence="2">CGMCC 1.15447</strain>
    </source>
</reference>
<dbReference type="Gene3D" id="1.20.120.160">
    <property type="entry name" value="HPT domain"/>
    <property type="match status" value="1"/>
</dbReference>
<dbReference type="AlphaFoldDB" id="A0A916W235"/>
<dbReference type="GO" id="GO:0004672">
    <property type="term" value="F:protein kinase activity"/>
    <property type="evidence" value="ECO:0007669"/>
    <property type="project" value="UniProtKB-ARBA"/>
</dbReference>
<organism evidence="2 3">
    <name type="scientific">Edaphobacter acidisoli</name>
    <dbReference type="NCBI Taxonomy" id="2040573"/>
    <lineage>
        <taxon>Bacteria</taxon>
        <taxon>Pseudomonadati</taxon>
        <taxon>Acidobacteriota</taxon>
        <taxon>Terriglobia</taxon>
        <taxon>Terriglobales</taxon>
        <taxon>Acidobacteriaceae</taxon>
        <taxon>Edaphobacter</taxon>
    </lineage>
</organism>
<dbReference type="EMBL" id="BMJB01000001">
    <property type="protein sequence ID" value="GGA59839.1"/>
    <property type="molecule type" value="Genomic_DNA"/>
</dbReference>
<protein>
    <recommendedName>
        <fullName evidence="1">HPt domain-containing protein</fullName>
    </recommendedName>
</protein>
<dbReference type="InterPro" id="IPR008207">
    <property type="entry name" value="Sig_transdc_His_kin_Hpt_dom"/>
</dbReference>
<sequence>MERGHVRPSAGDSLHLSALELILELIMDQKTEAKVDHLIAELWRKNLPSLRDRLDMLDRAAAEAASGKLTEATRAEAQSIAHKLAGNLGMFGYPKGSEVASKMEHALKTPTSETLLTLTELAKQLRQTLPGL</sequence>
<proteinExistence type="predicted"/>
<dbReference type="InterPro" id="IPR036641">
    <property type="entry name" value="HPT_dom_sf"/>
</dbReference>